<gene>
    <name evidence="2" type="ORF">ESV85_15795</name>
</gene>
<name>A0A5C7ADM8_9BACT</name>
<sequence>MKLALLSLLFILSISPTQSDLGSIELVISETSSDDGVIQLLIFDQKSGWPESLDEAWKIVTIPIKNGVAKKTIRDVPAGNYAVIVFHDHDKNGQIRKNKVGYPLDNFGFSNNPSLLFGIPSFDKCSKKVIAGELTLFEIDLR</sequence>
<feature type="signal peptide" evidence="1">
    <location>
        <begin position="1"/>
        <end position="19"/>
    </location>
</feature>
<feature type="chain" id="PRO_5022753610" evidence="1">
    <location>
        <begin position="20"/>
        <end position="142"/>
    </location>
</feature>
<proteinExistence type="predicted"/>
<comment type="caution">
    <text evidence="2">The sequence shown here is derived from an EMBL/GenBank/DDBJ whole genome shotgun (WGS) entry which is preliminary data.</text>
</comment>
<evidence type="ECO:0000313" key="2">
    <source>
        <dbReference type="EMBL" id="TXE06940.1"/>
    </source>
</evidence>
<accession>A0A5C7ADM8</accession>
<dbReference type="InterPro" id="IPR018673">
    <property type="entry name" value="DUF2141"/>
</dbReference>
<protein>
    <submittedName>
        <fullName evidence="2">DUF2141 domain-containing protein</fullName>
    </submittedName>
</protein>
<keyword evidence="1" id="KW-0732">Signal</keyword>
<dbReference type="Proteomes" id="UP000321935">
    <property type="component" value="Unassembled WGS sequence"/>
</dbReference>
<organism evidence="2 3">
    <name type="scientific">Algoriphagus aquimarinus</name>
    <dbReference type="NCBI Taxonomy" id="237018"/>
    <lineage>
        <taxon>Bacteria</taxon>
        <taxon>Pseudomonadati</taxon>
        <taxon>Bacteroidota</taxon>
        <taxon>Cytophagia</taxon>
        <taxon>Cytophagales</taxon>
        <taxon>Cyclobacteriaceae</taxon>
        <taxon>Algoriphagus</taxon>
    </lineage>
</organism>
<dbReference type="EMBL" id="VORW01000013">
    <property type="protein sequence ID" value="TXE06940.1"/>
    <property type="molecule type" value="Genomic_DNA"/>
</dbReference>
<evidence type="ECO:0000313" key="3">
    <source>
        <dbReference type="Proteomes" id="UP000321935"/>
    </source>
</evidence>
<reference evidence="2 3" key="1">
    <citation type="submission" date="2019-08" db="EMBL/GenBank/DDBJ databases">
        <title>Genomes sequence of Algoriphagus aquimarinus ACAM450.</title>
        <authorList>
            <person name="Bowman J.P."/>
        </authorList>
    </citation>
    <scope>NUCLEOTIDE SEQUENCE [LARGE SCALE GENOMIC DNA]</scope>
    <source>
        <strain evidence="2 3">ACAM 450</strain>
    </source>
</reference>
<evidence type="ECO:0000256" key="1">
    <source>
        <dbReference type="SAM" id="SignalP"/>
    </source>
</evidence>
<dbReference type="Pfam" id="PF09912">
    <property type="entry name" value="DUF2141"/>
    <property type="match status" value="1"/>
</dbReference>
<dbReference type="AlphaFoldDB" id="A0A5C7ADM8"/>
<dbReference type="OrthoDB" id="9788332at2"/>
<dbReference type="RefSeq" id="WP_146919245.1">
    <property type="nucleotide sequence ID" value="NZ_VORW01000013.1"/>
</dbReference>